<reference evidence="1 2" key="1">
    <citation type="submission" date="2015-04" db="EMBL/GenBank/DDBJ databases">
        <title>Lasius niger genome sequencing.</title>
        <authorList>
            <person name="Konorov E.A."/>
            <person name="Nikitin M.A."/>
            <person name="Kirill M.V."/>
            <person name="Chang P."/>
        </authorList>
    </citation>
    <scope>NUCLEOTIDE SEQUENCE [LARGE SCALE GENOMIC DNA]</scope>
    <source>
        <tissue evidence="1">Whole</tissue>
    </source>
</reference>
<dbReference type="AlphaFoldDB" id="A0A0J7JY98"/>
<protein>
    <submittedName>
        <fullName evidence="1">Binding protein</fullName>
    </submittedName>
</protein>
<accession>A0A0J7JY98</accession>
<gene>
    <name evidence="1" type="ORF">RF55_20805</name>
</gene>
<name>A0A0J7JY98_LASNI</name>
<organism evidence="1 2">
    <name type="scientific">Lasius niger</name>
    <name type="common">Black garden ant</name>
    <dbReference type="NCBI Taxonomy" id="67767"/>
    <lineage>
        <taxon>Eukaryota</taxon>
        <taxon>Metazoa</taxon>
        <taxon>Ecdysozoa</taxon>
        <taxon>Arthropoda</taxon>
        <taxon>Hexapoda</taxon>
        <taxon>Insecta</taxon>
        <taxon>Pterygota</taxon>
        <taxon>Neoptera</taxon>
        <taxon>Endopterygota</taxon>
        <taxon>Hymenoptera</taxon>
        <taxon>Apocrita</taxon>
        <taxon>Aculeata</taxon>
        <taxon>Formicoidea</taxon>
        <taxon>Formicidae</taxon>
        <taxon>Formicinae</taxon>
        <taxon>Lasius</taxon>
        <taxon>Lasius</taxon>
    </lineage>
</organism>
<evidence type="ECO:0000313" key="2">
    <source>
        <dbReference type="Proteomes" id="UP000036403"/>
    </source>
</evidence>
<dbReference type="PaxDb" id="67767-A0A0J7JY98"/>
<dbReference type="Proteomes" id="UP000036403">
    <property type="component" value="Unassembled WGS sequence"/>
</dbReference>
<proteinExistence type="predicted"/>
<feature type="non-terminal residue" evidence="1">
    <location>
        <position position="101"/>
    </location>
</feature>
<sequence>MAQIKEDVTPNEDKLNDNIEIFDSTAEEKEMEQIEKDLKAENLDVLDILTPNDVLDKVKLFDSTVNTSRHKRHSIFVVTGDIKGAFHLHALVSTYVNSSEL</sequence>
<keyword evidence="2" id="KW-1185">Reference proteome</keyword>
<evidence type="ECO:0000313" key="1">
    <source>
        <dbReference type="EMBL" id="KMQ83143.1"/>
    </source>
</evidence>
<comment type="caution">
    <text evidence="1">The sequence shown here is derived from an EMBL/GenBank/DDBJ whole genome shotgun (WGS) entry which is preliminary data.</text>
</comment>
<dbReference type="EMBL" id="LBMM01021099">
    <property type="protein sequence ID" value="KMQ83143.1"/>
    <property type="molecule type" value="Genomic_DNA"/>
</dbReference>